<dbReference type="EMBL" id="FNOX01000003">
    <property type="protein sequence ID" value="SDY29337.1"/>
    <property type="molecule type" value="Genomic_DNA"/>
</dbReference>
<dbReference type="AlphaFoldDB" id="A0A1H3IP07"/>
<reference evidence="1 2" key="1">
    <citation type="submission" date="2016-10" db="EMBL/GenBank/DDBJ databases">
        <authorList>
            <person name="de Groot N.N."/>
        </authorList>
    </citation>
    <scope>NUCLEOTIDE SEQUENCE [LARGE SCALE GENOMIC DNA]</scope>
    <source>
        <strain evidence="1 2">ICMP 14252</strain>
    </source>
</reference>
<gene>
    <name evidence="1" type="ORF">SAMN05216247_103316</name>
</gene>
<name>A0A1H3IP07_9PSED</name>
<organism evidence="1 2">
    <name type="scientific">Pseudomonas salomonii</name>
    <dbReference type="NCBI Taxonomy" id="191391"/>
    <lineage>
        <taxon>Bacteria</taxon>
        <taxon>Pseudomonadati</taxon>
        <taxon>Pseudomonadota</taxon>
        <taxon>Gammaproteobacteria</taxon>
        <taxon>Pseudomonadales</taxon>
        <taxon>Pseudomonadaceae</taxon>
        <taxon>Pseudomonas</taxon>
    </lineage>
</organism>
<dbReference type="RefSeq" id="WP_141722779.1">
    <property type="nucleotide sequence ID" value="NZ_FNOX01000003.1"/>
</dbReference>
<accession>A0A1H3IP07</accession>
<dbReference type="Proteomes" id="UP000182902">
    <property type="component" value="Unassembled WGS sequence"/>
</dbReference>
<evidence type="ECO:0000313" key="2">
    <source>
        <dbReference type="Proteomes" id="UP000182902"/>
    </source>
</evidence>
<proteinExistence type="predicted"/>
<evidence type="ECO:0000313" key="1">
    <source>
        <dbReference type="EMBL" id="SDY29337.1"/>
    </source>
</evidence>
<sequence length="208" mass="23154">MIQLSRLSNALRYVGESVIALKEITVFYVHTGRNAWHSTWIARYSPGCMHTTLKSAKAYAETKRVQGTTFNISELPALIISSNIGSVVVTQINSKNPLSGYSRNAVRLTHHSHELMEGHLNDYLSTGAPIYGAILSFERDSRFWNNPPSHSNSLIITETPEIDPDTSEIKVEILKYKSFSQGGQYTMGWKTHKSDVSPSGIAGLRLDE</sequence>
<protein>
    <submittedName>
        <fullName evidence="1">Uncharacterized protein</fullName>
    </submittedName>
</protein>